<sequence>MELAISCFVILNLIGTFAKSQNSGKNASDFVFLTFHNGSGNSFDVNIVTNSSRKTANGPSLSLTSFKNGPKSVSFRSEFGQQFVLMSKSDPRASADKLTNGDDSLKLWQAKTAALSEEDGTLGMRGAGAIAKQLKVVIAANFSSARLTVCVFGDFSENLYEHTKLDLSKLIDDKKCNMNLFIGKIAWERRLRPRVRFNFSPFVMLHSNTNPHKHGIFARVPSLFGAVGGNFTETTFFQSTEVGDAAFLQITVEIATVANLADGTEGYEMIAQYFRETMLNELECKLQELHRRPKRPWIVLYMTHPYLVSNDEDQTQWFIMNDTDRFFDILKRYKVDLLTSCGIEGCFSFVGSPN</sequence>
<keyword evidence="1" id="KW-0732">Signal</keyword>
<organism evidence="2 3">
    <name type="scientific">Heterodera schachtii</name>
    <name type="common">Sugarbeet cyst nematode worm</name>
    <name type="synonym">Tylenchus schachtii</name>
    <dbReference type="NCBI Taxonomy" id="97005"/>
    <lineage>
        <taxon>Eukaryota</taxon>
        <taxon>Metazoa</taxon>
        <taxon>Ecdysozoa</taxon>
        <taxon>Nematoda</taxon>
        <taxon>Chromadorea</taxon>
        <taxon>Rhabditida</taxon>
        <taxon>Tylenchina</taxon>
        <taxon>Tylenchomorpha</taxon>
        <taxon>Tylenchoidea</taxon>
        <taxon>Heteroderidae</taxon>
        <taxon>Heteroderinae</taxon>
        <taxon>Heterodera</taxon>
    </lineage>
</organism>
<keyword evidence="3" id="KW-1185">Reference proteome</keyword>
<protein>
    <submittedName>
        <fullName evidence="2">Uncharacterized protein</fullName>
    </submittedName>
</protein>
<dbReference type="AlphaFoldDB" id="A0ABD2IXW1"/>
<evidence type="ECO:0000256" key="1">
    <source>
        <dbReference type="SAM" id="SignalP"/>
    </source>
</evidence>
<dbReference type="Gene3D" id="3.60.21.10">
    <property type="match status" value="1"/>
</dbReference>
<feature type="signal peptide" evidence="1">
    <location>
        <begin position="1"/>
        <end position="20"/>
    </location>
</feature>
<gene>
    <name evidence="2" type="ORF">niasHS_012055</name>
</gene>
<reference evidence="2 3" key="1">
    <citation type="submission" date="2024-10" db="EMBL/GenBank/DDBJ databases">
        <authorList>
            <person name="Kim D."/>
        </authorList>
    </citation>
    <scope>NUCLEOTIDE SEQUENCE [LARGE SCALE GENOMIC DNA]</scope>
    <source>
        <strain evidence="2">Taebaek</strain>
    </source>
</reference>
<comment type="caution">
    <text evidence="2">The sequence shown here is derived from an EMBL/GenBank/DDBJ whole genome shotgun (WGS) entry which is preliminary data.</text>
</comment>
<dbReference type="EMBL" id="JBICCN010000315">
    <property type="protein sequence ID" value="KAL3078168.1"/>
    <property type="molecule type" value="Genomic_DNA"/>
</dbReference>
<dbReference type="InterPro" id="IPR029052">
    <property type="entry name" value="Metallo-depent_PP-like"/>
</dbReference>
<name>A0ABD2IXW1_HETSC</name>
<evidence type="ECO:0000313" key="2">
    <source>
        <dbReference type="EMBL" id="KAL3078168.1"/>
    </source>
</evidence>
<evidence type="ECO:0000313" key="3">
    <source>
        <dbReference type="Proteomes" id="UP001620645"/>
    </source>
</evidence>
<accession>A0ABD2IXW1</accession>
<proteinExistence type="predicted"/>
<feature type="chain" id="PRO_5044818047" evidence="1">
    <location>
        <begin position="21"/>
        <end position="354"/>
    </location>
</feature>
<dbReference type="Proteomes" id="UP001620645">
    <property type="component" value="Unassembled WGS sequence"/>
</dbReference>